<organism evidence="6 7">
    <name type="scientific">Pelagicoccus mobilis</name>
    <dbReference type="NCBI Taxonomy" id="415221"/>
    <lineage>
        <taxon>Bacteria</taxon>
        <taxon>Pseudomonadati</taxon>
        <taxon>Verrucomicrobiota</taxon>
        <taxon>Opitutia</taxon>
        <taxon>Puniceicoccales</taxon>
        <taxon>Pelagicoccaceae</taxon>
        <taxon>Pelagicoccus</taxon>
    </lineage>
</organism>
<gene>
    <name evidence="6" type="ORF">JIN87_10825</name>
</gene>
<dbReference type="InterPro" id="IPR002731">
    <property type="entry name" value="ATPase_BadF"/>
</dbReference>
<dbReference type="GO" id="GO:0051536">
    <property type="term" value="F:iron-sulfur cluster binding"/>
    <property type="evidence" value="ECO:0007669"/>
    <property type="project" value="UniProtKB-KW"/>
</dbReference>
<evidence type="ECO:0000313" key="6">
    <source>
        <dbReference type="EMBL" id="MBK1877363.1"/>
    </source>
</evidence>
<accession>A0A934RVY2</accession>
<evidence type="ECO:0000256" key="4">
    <source>
        <dbReference type="ARBA" id="ARBA00023014"/>
    </source>
</evidence>
<keyword evidence="2" id="KW-0479">Metal-binding</keyword>
<sequence>MNAAYLGIDCGSVGVKAVLLDANDRVLKAHYLRNQGVLDTVSDCLKEVIDHHSEIKAVGVTGSGRNFVNLLVGADVVKTEILAHAIGALSRHPQAQTILDIGGEDCKIMKIRNGILEDYIMNSVCGAGTGSVIDSIASRMGIPIETVGDIALKSKNRLSFPGKCGVFTQSSVVSRLNSGANKSDILMGVLRALVSNYLMLGKQMQLEPPFVFQGATSRNKALVKALREELDSEVIVPDEAPFMGAIGAAIFARKAEPKRSNFRGDISKLNLRTKSFSAHGCDNRCELTILYENKTIVGFIGNRCDNCAPKIRSKPASLAEAKSN</sequence>
<dbReference type="Pfam" id="PF01869">
    <property type="entry name" value="BcrAD_BadFG"/>
    <property type="match status" value="1"/>
</dbReference>
<comment type="caution">
    <text evidence="6">The sequence shown here is derived from an EMBL/GenBank/DDBJ whole genome shotgun (WGS) entry which is preliminary data.</text>
</comment>
<evidence type="ECO:0000259" key="5">
    <source>
        <dbReference type="Pfam" id="PF01869"/>
    </source>
</evidence>
<reference evidence="6" key="1">
    <citation type="submission" date="2021-01" db="EMBL/GenBank/DDBJ databases">
        <title>Modified the classification status of verrucomicrobia.</title>
        <authorList>
            <person name="Feng X."/>
        </authorList>
    </citation>
    <scope>NUCLEOTIDE SEQUENCE</scope>
    <source>
        <strain evidence="6">KCTC 13126</strain>
    </source>
</reference>
<comment type="cofactor">
    <cofactor evidence="1">
        <name>[4Fe-4S] cluster</name>
        <dbReference type="ChEBI" id="CHEBI:49883"/>
    </cofactor>
</comment>
<dbReference type="PANTHER" id="PTHR32329:SF7">
    <property type="entry name" value="ACTIVATOR OF 2-HYDROXYACYL-COA-HYDRATASE"/>
    <property type="match status" value="1"/>
</dbReference>
<dbReference type="InterPro" id="IPR008275">
    <property type="entry name" value="CoA_E_activase_dom"/>
</dbReference>
<dbReference type="SUPFAM" id="SSF53067">
    <property type="entry name" value="Actin-like ATPase domain"/>
    <property type="match status" value="1"/>
</dbReference>
<dbReference type="NCBIfam" id="TIGR00241">
    <property type="entry name" value="CoA_E_activ"/>
    <property type="match status" value="1"/>
</dbReference>
<dbReference type="PANTHER" id="PTHR32329">
    <property type="entry name" value="BIFUNCTIONAL PROTEIN [INCLUDES 2-HYDROXYACYL-COA DEHYDRATASE (N-TER) AND ITS ACTIVATOR DOMAIN (C_TERM)-RELATED"/>
    <property type="match status" value="1"/>
</dbReference>
<name>A0A934RVY2_9BACT</name>
<protein>
    <recommendedName>
        <fullName evidence="5">ATPase BadF/BadG/BcrA/BcrD type domain-containing protein</fullName>
    </recommendedName>
</protein>
<evidence type="ECO:0000256" key="3">
    <source>
        <dbReference type="ARBA" id="ARBA00023004"/>
    </source>
</evidence>
<dbReference type="RefSeq" id="WP_200355577.1">
    <property type="nucleotide sequence ID" value="NZ_JAENIL010000017.1"/>
</dbReference>
<keyword evidence="7" id="KW-1185">Reference proteome</keyword>
<keyword evidence="3" id="KW-0408">Iron</keyword>
<dbReference type="Gene3D" id="3.30.420.40">
    <property type="match status" value="2"/>
</dbReference>
<keyword evidence="4" id="KW-0411">Iron-sulfur</keyword>
<dbReference type="InterPro" id="IPR043129">
    <property type="entry name" value="ATPase_NBD"/>
</dbReference>
<evidence type="ECO:0000313" key="7">
    <source>
        <dbReference type="Proteomes" id="UP000617628"/>
    </source>
</evidence>
<proteinExistence type="predicted"/>
<evidence type="ECO:0000256" key="2">
    <source>
        <dbReference type="ARBA" id="ARBA00022723"/>
    </source>
</evidence>
<dbReference type="GO" id="GO:0046872">
    <property type="term" value="F:metal ion binding"/>
    <property type="evidence" value="ECO:0007669"/>
    <property type="project" value="UniProtKB-KW"/>
</dbReference>
<feature type="domain" description="ATPase BadF/BadG/BcrA/BcrD type" evidence="5">
    <location>
        <begin position="6"/>
        <end position="252"/>
    </location>
</feature>
<evidence type="ECO:0000256" key="1">
    <source>
        <dbReference type="ARBA" id="ARBA00001966"/>
    </source>
</evidence>
<dbReference type="Proteomes" id="UP000617628">
    <property type="component" value="Unassembled WGS sequence"/>
</dbReference>
<dbReference type="InterPro" id="IPR051805">
    <property type="entry name" value="Dehydratase_Activator_Redct"/>
</dbReference>
<dbReference type="AlphaFoldDB" id="A0A934RVY2"/>
<dbReference type="EMBL" id="JAENIL010000017">
    <property type="protein sequence ID" value="MBK1877363.1"/>
    <property type="molecule type" value="Genomic_DNA"/>
</dbReference>